<dbReference type="EMBL" id="CP001981">
    <property type="protein sequence ID" value="ADE35457.1"/>
    <property type="molecule type" value="Genomic_DNA"/>
</dbReference>
<feature type="transmembrane region" description="Helical" evidence="9">
    <location>
        <begin position="118"/>
        <end position="137"/>
    </location>
</feature>
<dbReference type="GO" id="GO:0006465">
    <property type="term" value="P:signal peptide processing"/>
    <property type="evidence" value="ECO:0007669"/>
    <property type="project" value="InterPro"/>
</dbReference>
<feature type="domain" description="Peptidase S26" evidence="10">
    <location>
        <begin position="119"/>
        <end position="270"/>
    </location>
</feature>
<dbReference type="GO" id="GO:0009003">
    <property type="term" value="F:signal peptidase activity"/>
    <property type="evidence" value="ECO:0007669"/>
    <property type="project" value="UniProtKB-EC"/>
</dbReference>
<keyword evidence="4 9" id="KW-0378">Hydrolase</keyword>
<feature type="transmembrane region" description="Helical" evidence="9">
    <location>
        <begin position="53"/>
        <end position="77"/>
    </location>
</feature>
<keyword evidence="5 7" id="KW-0689">Ribosomal protein</keyword>
<dbReference type="NCBIfam" id="TIGR00030">
    <property type="entry name" value="S21p"/>
    <property type="match status" value="1"/>
</dbReference>
<dbReference type="GO" id="GO:0016020">
    <property type="term" value="C:membrane"/>
    <property type="evidence" value="ECO:0007669"/>
    <property type="project" value="UniProtKB-SubCell"/>
</dbReference>
<feature type="transmembrane region" description="Helical" evidence="9">
    <location>
        <begin position="6"/>
        <end position="25"/>
    </location>
</feature>
<proteinExistence type="inferred from homology"/>
<dbReference type="InterPro" id="IPR038380">
    <property type="entry name" value="Ribosomal_bS21_sf"/>
</dbReference>
<reference evidence="11 12" key="1">
    <citation type="journal article" date="2010" name="PLoS ONE">
        <title>One bacterial cell, one complete genome.</title>
        <authorList>
            <person name="Woyke T."/>
            <person name="Tighe D."/>
            <person name="Mavromatis K."/>
            <person name="Clum A."/>
            <person name="Copeland A."/>
            <person name="Schackwitz W."/>
            <person name="Lapidus A."/>
            <person name="Wu D."/>
            <person name="McCutcheon J.P."/>
            <person name="McDonald B.R."/>
            <person name="Moran N.A."/>
            <person name="Bristow J."/>
            <person name="Cheng J.F."/>
        </authorList>
    </citation>
    <scope>NUCLEOTIDE SEQUENCE [LARGE SCALE GENOMIC DNA]</scope>
    <source>
        <strain evidence="11 12">DMIN</strain>
    </source>
</reference>
<dbReference type="GO" id="GO:1990904">
    <property type="term" value="C:ribonucleoprotein complex"/>
    <property type="evidence" value="ECO:0007669"/>
    <property type="project" value="UniProtKB-KW"/>
</dbReference>
<feature type="domain" description="Peptidase S26" evidence="10">
    <location>
        <begin position="372"/>
        <end position="427"/>
    </location>
</feature>
<evidence type="ECO:0000256" key="2">
    <source>
        <dbReference type="ARBA" id="ARBA00006640"/>
    </source>
</evidence>
<dbReference type="PANTHER" id="PTHR43390:SF1">
    <property type="entry name" value="CHLOROPLAST PROCESSING PEPTIDASE"/>
    <property type="match status" value="1"/>
</dbReference>
<dbReference type="PROSITE" id="PS00761">
    <property type="entry name" value="SPASE_I_3"/>
    <property type="match status" value="1"/>
</dbReference>
<evidence type="ECO:0000256" key="6">
    <source>
        <dbReference type="ARBA" id="ARBA00023274"/>
    </source>
</evidence>
<name>D5D8T5_KARMD</name>
<feature type="active site" evidence="8">
    <location>
        <position position="234"/>
    </location>
</feature>
<gene>
    <name evidence="7" type="primary">rpsU</name>
    <name evidence="11" type="ordered locus">DMIN_01740</name>
</gene>
<evidence type="ECO:0000256" key="9">
    <source>
        <dbReference type="RuleBase" id="RU362042"/>
    </source>
</evidence>
<dbReference type="CDD" id="cd06530">
    <property type="entry name" value="S26_SPase_I"/>
    <property type="match status" value="2"/>
</dbReference>
<dbReference type="Gene3D" id="2.10.109.10">
    <property type="entry name" value="Umud Fragment, subunit A"/>
    <property type="match status" value="2"/>
</dbReference>
<dbReference type="PRINTS" id="PR00727">
    <property type="entry name" value="LEADERPTASE"/>
</dbReference>
<organism evidence="11 12">
    <name type="scientific">Karelsulcia muelleri (strain DMIN)</name>
    <name type="common">Sulcia muelleri</name>
    <dbReference type="NCBI Taxonomy" id="641892"/>
    <lineage>
        <taxon>Bacteria</taxon>
        <taxon>Pseudomonadati</taxon>
        <taxon>Bacteroidota</taxon>
        <taxon>Flavobacteriia</taxon>
        <taxon>Flavobacteriales</taxon>
        <taxon>Candidatus Karelsulcia</taxon>
    </lineage>
</organism>
<evidence type="ECO:0000259" key="10">
    <source>
        <dbReference type="Pfam" id="PF10502"/>
    </source>
</evidence>
<sequence length="542" mass="65095">MLIYNILLFIIIIKIIYFIGTYNLYLKTGRKLFEAVIPIYNIIILMKILNRPIWWSILLYIPIIFFFIYPILCLDIINLFDKCSKKDKMLLLITLGGYIIYLNINIKIIKKEKNKKPLLSSIFFSIIFTSIINIYIIQPFVIPTPSMKDSLLVGDFLFVSKLHYGIRIPITQISIPLIHNKINFLGIKSYISYIRLPYIRLPSFKQINHNDIIVFNFPNDLKKIPIDKKDYYIKRCIGLPGDILSIKNGLIYINGILDKNKYNTNTYYKVQKILNPLNILFVLKKIGIIKKYIFNIKEDELKNNIKNFLYYKKYILPKNLKEYNIYPENKLWNRDNYGPIYIPKIGDYLNLNLENISFYKDIITKYENSSLKIKKNKIFINNKVQSKYLVNKNYYFMLGDNRNNSLDSRYWGLIPYDHIVGKPLFIWLSILFSKTKNKFVRWNRCFTIINSKTKLENKYYIYHIMIIIIIYFFLKKKIMKLIIYVKEGESIDRVLKKWKQKFDKARIIRKLRERQQYIKPSERKRKILTKAKYREFLISKNS</sequence>
<dbReference type="GO" id="GO:0003735">
    <property type="term" value="F:structural constituent of ribosome"/>
    <property type="evidence" value="ECO:0007669"/>
    <property type="project" value="InterPro"/>
</dbReference>
<dbReference type="NCBIfam" id="TIGR02227">
    <property type="entry name" value="sigpep_I_bact"/>
    <property type="match status" value="2"/>
</dbReference>
<evidence type="ECO:0000256" key="7">
    <source>
        <dbReference type="HAMAP-Rule" id="MF_00358"/>
    </source>
</evidence>
<dbReference type="GO" id="GO:0005840">
    <property type="term" value="C:ribosome"/>
    <property type="evidence" value="ECO:0007669"/>
    <property type="project" value="UniProtKB-KW"/>
</dbReference>
<dbReference type="Gene3D" id="1.20.5.1150">
    <property type="entry name" value="Ribosomal protein S8"/>
    <property type="match status" value="1"/>
</dbReference>
<feature type="transmembrane region" description="Helical" evidence="9">
    <location>
        <begin position="459"/>
        <end position="474"/>
    </location>
</feature>
<keyword evidence="9" id="KW-0645">Protease</keyword>
<dbReference type="InterPro" id="IPR001911">
    <property type="entry name" value="Ribosomal_bS21"/>
</dbReference>
<dbReference type="GO" id="GO:0006412">
    <property type="term" value="P:translation"/>
    <property type="evidence" value="ECO:0007669"/>
    <property type="project" value="UniProtKB-UniRule"/>
</dbReference>
<dbReference type="InterPro" id="IPR019533">
    <property type="entry name" value="Peptidase_S26"/>
</dbReference>
<evidence type="ECO:0000256" key="3">
    <source>
        <dbReference type="ARBA" id="ARBA00009370"/>
    </source>
</evidence>
<dbReference type="InterPro" id="IPR036286">
    <property type="entry name" value="LexA/Signal_pep-like_sf"/>
</dbReference>
<dbReference type="PANTHER" id="PTHR43390">
    <property type="entry name" value="SIGNAL PEPTIDASE I"/>
    <property type="match status" value="1"/>
</dbReference>
<evidence type="ECO:0000256" key="4">
    <source>
        <dbReference type="ARBA" id="ARBA00022801"/>
    </source>
</evidence>
<comment type="similarity">
    <text evidence="2 7">Belongs to the bacterial ribosomal protein bS21 family.</text>
</comment>
<evidence type="ECO:0000256" key="5">
    <source>
        <dbReference type="ARBA" id="ARBA00022980"/>
    </source>
</evidence>
<dbReference type="GO" id="GO:0004252">
    <property type="term" value="F:serine-type endopeptidase activity"/>
    <property type="evidence" value="ECO:0007669"/>
    <property type="project" value="InterPro"/>
</dbReference>
<protein>
    <recommendedName>
        <fullName evidence="7">Small ribosomal subunit protein bS21</fullName>
    </recommendedName>
</protein>
<comment type="subcellular location">
    <subcellularLocation>
        <location evidence="9">Membrane</location>
        <topology evidence="9">Single-pass type II membrane protein</topology>
    </subcellularLocation>
</comment>
<evidence type="ECO:0000313" key="11">
    <source>
        <dbReference type="EMBL" id="ADE35457.1"/>
    </source>
</evidence>
<comment type="caution">
    <text evidence="9">Lacks conserved residue(s) required for the propagation of feature annotation.</text>
</comment>
<keyword evidence="9" id="KW-0472">Membrane</keyword>
<evidence type="ECO:0000256" key="1">
    <source>
        <dbReference type="ARBA" id="ARBA00000677"/>
    </source>
</evidence>
<accession>D5D8T5</accession>
<dbReference type="Proteomes" id="UP000008245">
    <property type="component" value="Chromosome"/>
</dbReference>
<comment type="catalytic activity">
    <reaction evidence="1 9">
        <text>Cleavage of hydrophobic, N-terminal signal or leader sequences from secreted and periplasmic proteins.</text>
        <dbReference type="EC" id="3.4.21.89"/>
    </reaction>
</comment>
<evidence type="ECO:0000256" key="8">
    <source>
        <dbReference type="PIRSR" id="PIRSR600223-1"/>
    </source>
</evidence>
<dbReference type="InterPro" id="IPR043739">
    <property type="entry name" value="DUF5684"/>
</dbReference>
<keyword evidence="6 7" id="KW-0687">Ribonucleoprotein</keyword>
<dbReference type="SUPFAM" id="SSF51306">
    <property type="entry name" value="LexA/Signal peptidase"/>
    <property type="match status" value="1"/>
</dbReference>
<comment type="similarity">
    <text evidence="3 9">Belongs to the peptidase S26 family.</text>
</comment>
<dbReference type="KEGG" id="smh:DMIN_01740"/>
<evidence type="ECO:0000313" key="12">
    <source>
        <dbReference type="Proteomes" id="UP000008245"/>
    </source>
</evidence>
<dbReference type="HAMAP" id="MF_00358">
    <property type="entry name" value="Ribosomal_bS21"/>
    <property type="match status" value="1"/>
</dbReference>
<dbReference type="InterPro" id="IPR000223">
    <property type="entry name" value="Pept_S26A_signal_pept_1"/>
</dbReference>
<dbReference type="AlphaFoldDB" id="D5D8T5"/>
<dbReference type="Pfam" id="PF18936">
    <property type="entry name" value="DUF5684"/>
    <property type="match status" value="1"/>
</dbReference>
<dbReference type="Pfam" id="PF01165">
    <property type="entry name" value="Ribosomal_S21"/>
    <property type="match status" value="1"/>
</dbReference>
<dbReference type="Pfam" id="PF10502">
    <property type="entry name" value="Peptidase_S26"/>
    <property type="match status" value="2"/>
</dbReference>
<feature type="transmembrane region" description="Helical" evidence="9">
    <location>
        <begin position="89"/>
        <end position="106"/>
    </location>
</feature>
<keyword evidence="9" id="KW-1133">Transmembrane helix</keyword>
<feature type="active site" evidence="8">
    <location>
        <position position="146"/>
    </location>
</feature>
<dbReference type="HOGENOM" id="CLU_028723_1_0_10"/>
<keyword evidence="9" id="KW-0812">Transmembrane</keyword>
<dbReference type="InterPro" id="IPR019758">
    <property type="entry name" value="Pept_S26A_signal_pept_1_CS"/>
</dbReference>